<accession>A0ACB9CFI9</accession>
<reference evidence="1 2" key="2">
    <citation type="journal article" date="2022" name="Mol. Ecol. Resour.">
        <title>The genomes of chicory, endive, great burdock and yacon provide insights into Asteraceae paleo-polyploidization history and plant inulin production.</title>
        <authorList>
            <person name="Fan W."/>
            <person name="Wang S."/>
            <person name="Wang H."/>
            <person name="Wang A."/>
            <person name="Jiang F."/>
            <person name="Liu H."/>
            <person name="Zhao H."/>
            <person name="Xu D."/>
            <person name="Zhang Y."/>
        </authorList>
    </citation>
    <scope>NUCLEOTIDE SEQUENCE [LARGE SCALE GENOMIC DNA]</scope>
    <source>
        <strain evidence="2">cv. Yunnan</strain>
        <tissue evidence="1">Leaves</tissue>
    </source>
</reference>
<sequence length="189" mass="20704">MTGRRSSEEVNARVFQTDSNTMLWESFAPLGSLCDAYVARKKDKGGNLFGFIRMSELSDIHDLLIRMNLVTINWARVGVNIARFDKEGFPQRLPQSIPIASTGPSFGSHGNPLPPDPAIHGGNGTFKDVLLGNHSSKDIIPEISLKFHETAAMKFWNDVSLLGVATSLSALIELKQSLEGIVDLQVALR</sequence>
<comment type="caution">
    <text evidence="1">The sequence shown here is derived from an EMBL/GenBank/DDBJ whole genome shotgun (WGS) entry which is preliminary data.</text>
</comment>
<gene>
    <name evidence="1" type="ORF">L1987_64147</name>
</gene>
<keyword evidence="2" id="KW-1185">Reference proteome</keyword>
<protein>
    <submittedName>
        <fullName evidence="1">Uncharacterized protein</fullName>
    </submittedName>
</protein>
<name>A0ACB9CFI9_9ASTR</name>
<evidence type="ECO:0000313" key="1">
    <source>
        <dbReference type="EMBL" id="KAI3732935.1"/>
    </source>
</evidence>
<organism evidence="1 2">
    <name type="scientific">Smallanthus sonchifolius</name>
    <dbReference type="NCBI Taxonomy" id="185202"/>
    <lineage>
        <taxon>Eukaryota</taxon>
        <taxon>Viridiplantae</taxon>
        <taxon>Streptophyta</taxon>
        <taxon>Embryophyta</taxon>
        <taxon>Tracheophyta</taxon>
        <taxon>Spermatophyta</taxon>
        <taxon>Magnoliopsida</taxon>
        <taxon>eudicotyledons</taxon>
        <taxon>Gunneridae</taxon>
        <taxon>Pentapetalae</taxon>
        <taxon>asterids</taxon>
        <taxon>campanulids</taxon>
        <taxon>Asterales</taxon>
        <taxon>Asteraceae</taxon>
        <taxon>Asteroideae</taxon>
        <taxon>Heliantheae alliance</taxon>
        <taxon>Millerieae</taxon>
        <taxon>Smallanthus</taxon>
    </lineage>
</organism>
<dbReference type="Proteomes" id="UP001056120">
    <property type="component" value="Linkage Group LG21"/>
</dbReference>
<evidence type="ECO:0000313" key="2">
    <source>
        <dbReference type="Proteomes" id="UP001056120"/>
    </source>
</evidence>
<proteinExistence type="predicted"/>
<dbReference type="EMBL" id="CM042038">
    <property type="protein sequence ID" value="KAI3732935.1"/>
    <property type="molecule type" value="Genomic_DNA"/>
</dbReference>
<reference evidence="2" key="1">
    <citation type="journal article" date="2022" name="Mol. Ecol. Resour.">
        <title>The genomes of chicory, endive, great burdock and yacon provide insights into Asteraceae palaeo-polyploidization history and plant inulin production.</title>
        <authorList>
            <person name="Fan W."/>
            <person name="Wang S."/>
            <person name="Wang H."/>
            <person name="Wang A."/>
            <person name="Jiang F."/>
            <person name="Liu H."/>
            <person name="Zhao H."/>
            <person name="Xu D."/>
            <person name="Zhang Y."/>
        </authorList>
    </citation>
    <scope>NUCLEOTIDE SEQUENCE [LARGE SCALE GENOMIC DNA]</scope>
    <source>
        <strain evidence="2">cv. Yunnan</strain>
    </source>
</reference>